<feature type="transmembrane region" description="Helical" evidence="10">
    <location>
        <begin position="179"/>
        <end position="197"/>
    </location>
</feature>
<keyword evidence="7 10" id="KW-1133">Transmembrane helix</keyword>
<dbReference type="STRING" id="172043.RM53_00985"/>
<keyword evidence="4" id="KW-1003">Cell membrane</keyword>
<evidence type="ECO:0000256" key="9">
    <source>
        <dbReference type="ARBA" id="ARBA00023136"/>
    </source>
</evidence>
<proteinExistence type="inferred from homology"/>
<dbReference type="GO" id="GO:0043190">
    <property type="term" value="C:ATP-binding cassette (ABC) transporter complex"/>
    <property type="evidence" value="ECO:0007669"/>
    <property type="project" value="InterPro"/>
</dbReference>
<keyword evidence="9 10" id="KW-0472">Membrane</keyword>
<feature type="transmembrane region" description="Helical" evidence="10">
    <location>
        <begin position="61"/>
        <end position="79"/>
    </location>
</feature>
<gene>
    <name evidence="12" type="ORF">RM53_00985</name>
</gene>
<feature type="transmembrane region" description="Helical" evidence="10">
    <location>
        <begin position="232"/>
        <end position="251"/>
    </location>
</feature>
<evidence type="ECO:0000256" key="6">
    <source>
        <dbReference type="ARBA" id="ARBA00022692"/>
    </source>
</evidence>
<evidence type="ECO:0000313" key="13">
    <source>
        <dbReference type="Proteomes" id="UP000031166"/>
    </source>
</evidence>
<comment type="subcellular location">
    <subcellularLocation>
        <location evidence="1">Cell membrane</location>
        <topology evidence="1">Multi-pass membrane protein</topology>
    </subcellularLocation>
</comment>
<dbReference type="PANTHER" id="PTHR30413">
    <property type="entry name" value="INNER MEMBRANE TRANSPORT PERMEASE"/>
    <property type="match status" value="1"/>
</dbReference>
<keyword evidence="3" id="KW-0813">Transport</keyword>
<dbReference type="InterPro" id="IPR013525">
    <property type="entry name" value="ABC2_TM"/>
</dbReference>
<evidence type="ECO:0000256" key="8">
    <source>
        <dbReference type="ARBA" id="ARBA00023047"/>
    </source>
</evidence>
<dbReference type="GO" id="GO:0140359">
    <property type="term" value="F:ABC-type transporter activity"/>
    <property type="evidence" value="ECO:0007669"/>
    <property type="project" value="InterPro"/>
</dbReference>
<dbReference type="AlphaFoldDB" id="A0A0B4CWE5"/>
<feature type="transmembrane region" description="Helical" evidence="10">
    <location>
        <begin position="113"/>
        <end position="136"/>
    </location>
</feature>
<comment type="similarity">
    <text evidence="2">Belongs to the ABC-2 integral membrane protein family.</text>
</comment>
<protein>
    <submittedName>
        <fullName evidence="12">ABC transporter</fullName>
    </submittedName>
</protein>
<keyword evidence="5" id="KW-0762">Sugar transport</keyword>
<accession>A0A0B4CWE5</accession>
<evidence type="ECO:0000256" key="7">
    <source>
        <dbReference type="ARBA" id="ARBA00022989"/>
    </source>
</evidence>
<feature type="transmembrane region" description="Helical" evidence="10">
    <location>
        <begin position="142"/>
        <end position="167"/>
    </location>
</feature>
<evidence type="ECO:0000313" key="12">
    <source>
        <dbReference type="EMBL" id="KIC60712.1"/>
    </source>
</evidence>
<sequence length="260" mass="29419">MRTFATSLSKNFRVTYALMMREIVTRYGREGLGFLWLIGEPLMFCLGVLTLWTLMKPEYEHGVRVAPFIMTGYMCLLLLRHTVSYSVNAVQANVGLLYHRQVRILHIYLSRSVMEFAGASVAFIVVYTLLFVMGSVELPDSIVTLYCGWLLLAWFSTGLALVFAGLAMEFDVMERIVPVFMYLMIPLSGAFIMASWLPSGYRDLYLLLPIPNAIEMVRDGVFGDSVPTFYHAWYMAAWSAGLCLLGLALLARSQNKLEIE</sequence>
<evidence type="ECO:0000256" key="4">
    <source>
        <dbReference type="ARBA" id="ARBA00022475"/>
    </source>
</evidence>
<dbReference type="InterPro" id="IPR000412">
    <property type="entry name" value="ABC_2_transport"/>
</dbReference>
<keyword evidence="6 10" id="KW-0812">Transmembrane</keyword>
<evidence type="ECO:0000256" key="10">
    <source>
        <dbReference type="SAM" id="Phobius"/>
    </source>
</evidence>
<reference evidence="12 13" key="1">
    <citation type="submission" date="2014-12" db="EMBL/GenBank/DDBJ databases">
        <title>Genome sequencing of Brevundimonas nasdae TPW30.</title>
        <authorList>
            <person name="Tan P.W."/>
            <person name="Chan K.-G."/>
        </authorList>
    </citation>
    <scope>NUCLEOTIDE SEQUENCE [LARGE SCALE GENOMIC DNA]</scope>
    <source>
        <strain evidence="12 13">TPW30</strain>
    </source>
</reference>
<feature type="transmembrane region" description="Helical" evidence="10">
    <location>
        <begin position="34"/>
        <end position="55"/>
    </location>
</feature>
<dbReference type="GO" id="GO:0015920">
    <property type="term" value="P:lipopolysaccharide transport"/>
    <property type="evidence" value="ECO:0007669"/>
    <property type="project" value="TreeGrafter"/>
</dbReference>
<evidence type="ECO:0000256" key="3">
    <source>
        <dbReference type="ARBA" id="ARBA00022448"/>
    </source>
</evidence>
<evidence type="ECO:0000256" key="5">
    <source>
        <dbReference type="ARBA" id="ARBA00022597"/>
    </source>
</evidence>
<keyword evidence="8" id="KW-0625">Polysaccharide transport</keyword>
<name>A0A0B4CWE5_9CAUL</name>
<evidence type="ECO:0000259" key="11">
    <source>
        <dbReference type="Pfam" id="PF01061"/>
    </source>
</evidence>
<evidence type="ECO:0000256" key="2">
    <source>
        <dbReference type="ARBA" id="ARBA00007783"/>
    </source>
</evidence>
<dbReference type="Proteomes" id="UP000031166">
    <property type="component" value="Unassembled WGS sequence"/>
</dbReference>
<organism evidence="12 13">
    <name type="scientific">Brevundimonas nasdae</name>
    <dbReference type="NCBI Taxonomy" id="172043"/>
    <lineage>
        <taxon>Bacteria</taxon>
        <taxon>Pseudomonadati</taxon>
        <taxon>Pseudomonadota</taxon>
        <taxon>Alphaproteobacteria</taxon>
        <taxon>Caulobacterales</taxon>
        <taxon>Caulobacteraceae</taxon>
        <taxon>Brevundimonas</taxon>
    </lineage>
</organism>
<dbReference type="GO" id="GO:0015774">
    <property type="term" value="P:polysaccharide transport"/>
    <property type="evidence" value="ECO:0007669"/>
    <property type="project" value="UniProtKB-KW"/>
</dbReference>
<dbReference type="PRINTS" id="PR00164">
    <property type="entry name" value="ABC2TRNSPORT"/>
</dbReference>
<comment type="caution">
    <text evidence="12">The sequence shown here is derived from an EMBL/GenBank/DDBJ whole genome shotgun (WGS) entry which is preliminary data.</text>
</comment>
<dbReference type="EMBL" id="JWSY01000003">
    <property type="protein sequence ID" value="KIC60712.1"/>
    <property type="molecule type" value="Genomic_DNA"/>
</dbReference>
<dbReference type="Pfam" id="PF01061">
    <property type="entry name" value="ABC2_membrane"/>
    <property type="match status" value="1"/>
</dbReference>
<dbReference type="PANTHER" id="PTHR30413:SF10">
    <property type="entry name" value="CAPSULE POLYSACCHARIDE EXPORT INNER-MEMBRANE PROTEIN CTRC"/>
    <property type="match status" value="1"/>
</dbReference>
<evidence type="ECO:0000256" key="1">
    <source>
        <dbReference type="ARBA" id="ARBA00004651"/>
    </source>
</evidence>
<feature type="domain" description="ABC-2 type transporter transmembrane" evidence="11">
    <location>
        <begin position="15"/>
        <end position="222"/>
    </location>
</feature>